<name>A0A6I4NLJ9_9FLAO</name>
<dbReference type="EMBL" id="WSTB01000002">
    <property type="protein sequence ID" value="MWB93465.1"/>
    <property type="molecule type" value="Genomic_DNA"/>
</dbReference>
<dbReference type="SUPFAM" id="SSF49464">
    <property type="entry name" value="Carboxypeptidase regulatory domain-like"/>
    <property type="match status" value="1"/>
</dbReference>
<dbReference type="AlphaFoldDB" id="A0A6I4NLJ9"/>
<evidence type="ECO:0000313" key="2">
    <source>
        <dbReference type="Proteomes" id="UP000471501"/>
    </source>
</evidence>
<organism evidence="1 2">
    <name type="scientific">Flavobacterium hydrocarbonoxydans</name>
    <dbReference type="NCBI Taxonomy" id="2683249"/>
    <lineage>
        <taxon>Bacteria</taxon>
        <taxon>Pseudomonadati</taxon>
        <taxon>Bacteroidota</taxon>
        <taxon>Flavobacteriia</taxon>
        <taxon>Flavobacteriales</taxon>
        <taxon>Flavobacteriaceae</taxon>
        <taxon>Flavobacterium</taxon>
    </lineage>
</organism>
<accession>A0A6I4NLJ9</accession>
<dbReference type="RefSeq" id="WP_160373395.1">
    <property type="nucleotide sequence ID" value="NZ_WSTB01000002.1"/>
</dbReference>
<keyword evidence="2" id="KW-1185">Reference proteome</keyword>
<dbReference type="InterPro" id="IPR008969">
    <property type="entry name" value="CarboxyPept-like_regulatory"/>
</dbReference>
<dbReference type="Pfam" id="PF13715">
    <property type="entry name" value="CarbopepD_reg_2"/>
    <property type="match status" value="1"/>
</dbReference>
<gene>
    <name evidence="1" type="ORF">GON26_03770</name>
</gene>
<comment type="caution">
    <text evidence="1">The sequence shown here is derived from an EMBL/GenBank/DDBJ whole genome shotgun (WGS) entry which is preliminary data.</text>
</comment>
<reference evidence="1 2" key="1">
    <citation type="submission" date="2019-12" db="EMBL/GenBank/DDBJ databases">
        <authorList>
            <person name="Kim Y.S."/>
        </authorList>
    </citation>
    <scope>NUCLEOTIDE SEQUENCE [LARGE SCALE GENOMIC DNA]</scope>
    <source>
        <strain evidence="1 2">GA093</strain>
    </source>
</reference>
<evidence type="ECO:0000313" key="1">
    <source>
        <dbReference type="EMBL" id="MWB93465.1"/>
    </source>
</evidence>
<protein>
    <recommendedName>
        <fullName evidence="3">CarboxypepD_reg-like domain-containing protein</fullName>
    </recommendedName>
</protein>
<dbReference type="Proteomes" id="UP000471501">
    <property type="component" value="Unassembled WGS sequence"/>
</dbReference>
<sequence length="287" mass="33149">MKYNITLAFFFLTFGITAQETSISGEIRDSKNNQFLEYVNIGITDKNSGTVSNTKGIFNLVLDKKVTPNDTIVFSHIGFETKKILVSQLKSAHNKIILDPSENTLKEVVVKFKKPKPKQFGRSSKGLGLMHSNFFYAMDKTIDDRLSREKGMQFKIKKDCKVNDFNFNITSNEFKSVKFRLNFYKIENDLPTEILIEKDIVFEVKDGFLGMYNLDLNPFDIYLDKEMGEIAVTIQWIQSVKKDENSRFFAISTAASPTETSFYRERNRSTWYKSGQSLTFYLNTMCQ</sequence>
<evidence type="ECO:0008006" key="3">
    <source>
        <dbReference type="Google" id="ProtNLM"/>
    </source>
</evidence>
<proteinExistence type="predicted"/>